<evidence type="ECO:0000313" key="7">
    <source>
        <dbReference type="Proteomes" id="UP000502041"/>
    </source>
</evidence>
<dbReference type="NCBIfam" id="TIGR03170">
    <property type="entry name" value="flgA_cterm"/>
    <property type="match status" value="1"/>
</dbReference>
<evidence type="ECO:0000313" key="6">
    <source>
        <dbReference type="EMBL" id="QJC55133.1"/>
    </source>
</evidence>
<dbReference type="InterPro" id="IPR017585">
    <property type="entry name" value="SAF_FlgA"/>
</dbReference>
<keyword evidence="2 4" id="KW-0732">Signal</keyword>
<feature type="domain" description="SAF" evidence="5">
    <location>
        <begin position="114"/>
        <end position="176"/>
    </location>
</feature>
<accession>A0A6H2H5Q1</accession>
<dbReference type="GO" id="GO:0042597">
    <property type="term" value="C:periplasmic space"/>
    <property type="evidence" value="ECO:0007669"/>
    <property type="project" value="UniProtKB-SubCell"/>
</dbReference>
<dbReference type="InterPro" id="IPR013974">
    <property type="entry name" value="SAF"/>
</dbReference>
<keyword evidence="6" id="KW-0966">Cell projection</keyword>
<dbReference type="GO" id="GO:0044780">
    <property type="term" value="P:bacterial-type flagellum assembly"/>
    <property type="evidence" value="ECO:0007669"/>
    <property type="project" value="InterPro"/>
</dbReference>
<keyword evidence="6" id="KW-0282">Flagellum</keyword>
<dbReference type="InterPro" id="IPR039246">
    <property type="entry name" value="Flagellar_FlgA"/>
</dbReference>
<dbReference type="SMART" id="SM00858">
    <property type="entry name" value="SAF"/>
    <property type="match status" value="1"/>
</dbReference>
<keyword evidence="6" id="KW-0969">Cilium</keyword>
<dbReference type="PANTHER" id="PTHR36307:SF1">
    <property type="entry name" value="FLAGELLA BASAL BODY P-RING FORMATION PROTEIN FLGA"/>
    <property type="match status" value="1"/>
</dbReference>
<dbReference type="Proteomes" id="UP000502041">
    <property type="component" value="Chromosome"/>
</dbReference>
<sequence length="238" mass="24931">MKSMNTWTAALVLSASLLALAGASSANAGTKPAPLAGHARAVIDAFLAPQLLGMPGKTSLRVDTPISGSPPECSALEAFLPSGARLWGRLSVGLRCQGEPPWTRYIQAYVSVTGNYYAAARPISAGQALTDADSELREGDLTKLPDSVVLDRTLLKDAIANYSIALGSPLRKELLRTLPLIVRGQNIKLLTRGQGFTVSVDGKAMTDAALGATVQVKIEGGQVLRGVVRSDGVVERPN</sequence>
<keyword evidence="4" id="KW-1005">Bacterial flagellum biogenesis</keyword>
<dbReference type="Gene3D" id="2.30.30.760">
    <property type="match status" value="1"/>
</dbReference>
<dbReference type="Pfam" id="PF13144">
    <property type="entry name" value="ChapFlgA"/>
    <property type="match status" value="1"/>
</dbReference>
<organism evidence="6 7">
    <name type="scientific">Polaromonas vacuolata</name>
    <dbReference type="NCBI Taxonomy" id="37448"/>
    <lineage>
        <taxon>Bacteria</taxon>
        <taxon>Pseudomonadati</taxon>
        <taxon>Pseudomonadota</taxon>
        <taxon>Betaproteobacteria</taxon>
        <taxon>Burkholderiales</taxon>
        <taxon>Comamonadaceae</taxon>
        <taxon>Polaromonas</taxon>
    </lineage>
</organism>
<dbReference type="EMBL" id="CP051461">
    <property type="protein sequence ID" value="QJC55133.1"/>
    <property type="molecule type" value="Genomic_DNA"/>
</dbReference>
<gene>
    <name evidence="6" type="primary">flgA</name>
    <name evidence="6" type="ORF">HC248_00396</name>
</gene>
<evidence type="ECO:0000259" key="5">
    <source>
        <dbReference type="SMART" id="SM00858"/>
    </source>
</evidence>
<dbReference type="InterPro" id="IPR041231">
    <property type="entry name" value="FlgA_N"/>
</dbReference>
<keyword evidence="7" id="KW-1185">Reference proteome</keyword>
<dbReference type="Pfam" id="PF17656">
    <property type="entry name" value="ChapFlgA_N"/>
    <property type="match status" value="1"/>
</dbReference>
<evidence type="ECO:0000256" key="4">
    <source>
        <dbReference type="RuleBase" id="RU362063"/>
    </source>
</evidence>
<reference evidence="6 7" key="1">
    <citation type="submission" date="2020-04" db="EMBL/GenBank/DDBJ databases">
        <title>Complete genome of a Psychrophilic, Marine, Gas Vacuolate Bacterium Polaromonas vacuolata KCTC 22033T.</title>
        <authorList>
            <person name="Hwang K."/>
            <person name="Kim K.M."/>
        </authorList>
    </citation>
    <scope>NUCLEOTIDE SEQUENCE [LARGE SCALE GENOMIC DNA]</scope>
    <source>
        <strain evidence="6 7">KCTC 22033</strain>
    </source>
</reference>
<dbReference type="CDD" id="cd11614">
    <property type="entry name" value="SAF_CpaB_FlgA_like"/>
    <property type="match status" value="1"/>
</dbReference>
<name>A0A6H2H5Q1_9BURK</name>
<comment type="subcellular location">
    <subcellularLocation>
        <location evidence="1 4">Periplasm</location>
    </subcellularLocation>
</comment>
<feature type="chain" id="PRO_5026380064" description="Flagella basal body P-ring formation protein FlgA" evidence="4">
    <location>
        <begin position="29"/>
        <end position="238"/>
    </location>
</feature>
<keyword evidence="3 4" id="KW-0574">Periplasm</keyword>
<dbReference type="PANTHER" id="PTHR36307">
    <property type="entry name" value="FLAGELLA BASAL BODY P-RING FORMATION PROTEIN FLGA"/>
    <property type="match status" value="1"/>
</dbReference>
<evidence type="ECO:0000256" key="3">
    <source>
        <dbReference type="ARBA" id="ARBA00022764"/>
    </source>
</evidence>
<dbReference type="AlphaFoldDB" id="A0A6H2H5Q1"/>
<proteinExistence type="inferred from homology"/>
<comment type="similarity">
    <text evidence="4">Belongs to the FlgA family.</text>
</comment>
<protein>
    <recommendedName>
        <fullName evidence="4">Flagella basal body P-ring formation protein FlgA</fullName>
    </recommendedName>
</protein>
<comment type="function">
    <text evidence="4">Involved in the assembly process of the P-ring formation. It may associate with FlgF on the rod constituting a structure essential for the P-ring assembly or may act as a modulator protein for the P-ring assembly.</text>
</comment>
<evidence type="ECO:0000256" key="1">
    <source>
        <dbReference type="ARBA" id="ARBA00004418"/>
    </source>
</evidence>
<evidence type="ECO:0000256" key="2">
    <source>
        <dbReference type="ARBA" id="ARBA00022729"/>
    </source>
</evidence>
<feature type="signal peptide" evidence="4">
    <location>
        <begin position="1"/>
        <end position="28"/>
    </location>
</feature>
<dbReference type="KEGG" id="pvac:HC248_00396"/>